<comment type="caution">
    <text evidence="1">The sequence shown here is derived from an EMBL/GenBank/DDBJ whole genome shotgun (WGS) entry which is preliminary data.</text>
</comment>
<dbReference type="InterPro" id="IPR023203">
    <property type="entry name" value="TTHA0068_sf"/>
</dbReference>
<proteinExistence type="predicted"/>
<dbReference type="Pfam" id="PF03745">
    <property type="entry name" value="DUF309"/>
    <property type="match status" value="1"/>
</dbReference>
<keyword evidence="2" id="KW-1185">Reference proteome</keyword>
<name>A0A497XRY6_9AQUI</name>
<dbReference type="Gene3D" id="1.10.3450.10">
    <property type="entry name" value="TTHA0068-like"/>
    <property type="match status" value="1"/>
</dbReference>
<organism evidence="1 2">
    <name type="scientific">Hydrogenivirga caldilitoris</name>
    <dbReference type="NCBI Taxonomy" id="246264"/>
    <lineage>
        <taxon>Bacteria</taxon>
        <taxon>Pseudomonadati</taxon>
        <taxon>Aquificota</taxon>
        <taxon>Aquificia</taxon>
        <taxon>Aquificales</taxon>
        <taxon>Aquificaceae</taxon>
        <taxon>Hydrogenivirga</taxon>
    </lineage>
</organism>
<evidence type="ECO:0000313" key="2">
    <source>
        <dbReference type="Proteomes" id="UP000267841"/>
    </source>
</evidence>
<dbReference type="EMBL" id="RCCJ01000001">
    <property type="protein sequence ID" value="RLJ71044.1"/>
    <property type="molecule type" value="Genomic_DNA"/>
</dbReference>
<sequence>MEERILGAAQYFYIHIEKRSLPLEASKALTNFRVGKGPKNIALSMLERTKKHLSLWLEDSSQIQIYKRYFGYIAKEKTLTLAECFSPFVLINSWESFYDVLISDKERRKQAFGWLKSFFRSMDVEGVLEEKDPEELLRRLIEIVDLPENQKFYIATHLGYMINPHIFIPITKSTGEALSLNEPGSYFRLIEATRKKRIKPIEAYAFLHLLYERVPSKRIGTEHLLGINREFELLKVAERLWGEERFYEAHEVLEEVWELVKEPEKKECYQGVIRFAIALHHYQSGEEKRAENVLRRAIPQLERCKVPLPINVRELSLQANDFLHKLKEGKPLKAYPTFRVV</sequence>
<evidence type="ECO:0008006" key="3">
    <source>
        <dbReference type="Google" id="ProtNLM"/>
    </source>
</evidence>
<dbReference type="OrthoDB" id="160968at2"/>
<reference evidence="1 2" key="1">
    <citation type="submission" date="2018-10" db="EMBL/GenBank/DDBJ databases">
        <title>Genomic Encyclopedia of Archaeal and Bacterial Type Strains, Phase II (KMG-II): from individual species to whole genera.</title>
        <authorList>
            <person name="Goeker M."/>
        </authorList>
    </citation>
    <scope>NUCLEOTIDE SEQUENCE [LARGE SCALE GENOMIC DNA]</scope>
    <source>
        <strain evidence="1 2">DSM 16510</strain>
    </source>
</reference>
<protein>
    <recommendedName>
        <fullName evidence="3">DUF309 domain-containing protein</fullName>
    </recommendedName>
</protein>
<evidence type="ECO:0000313" key="1">
    <source>
        <dbReference type="EMBL" id="RLJ71044.1"/>
    </source>
</evidence>
<gene>
    <name evidence="1" type="ORF">BCF55_1335</name>
</gene>
<dbReference type="Proteomes" id="UP000267841">
    <property type="component" value="Unassembled WGS sequence"/>
</dbReference>
<dbReference type="InterPro" id="IPR005500">
    <property type="entry name" value="DUF309"/>
</dbReference>
<dbReference type="SUPFAM" id="SSF140663">
    <property type="entry name" value="TTHA0068-like"/>
    <property type="match status" value="1"/>
</dbReference>
<dbReference type="AlphaFoldDB" id="A0A497XRY6"/>
<accession>A0A497XRY6</accession>
<dbReference type="RefSeq" id="WP_121011787.1">
    <property type="nucleotide sequence ID" value="NZ_RCCJ01000001.1"/>
</dbReference>